<evidence type="ECO:0000256" key="1">
    <source>
        <dbReference type="SAM" id="Phobius"/>
    </source>
</evidence>
<evidence type="ECO:0000313" key="3">
    <source>
        <dbReference type="Proteomes" id="UP000221504"/>
    </source>
</evidence>
<feature type="transmembrane region" description="Helical" evidence="1">
    <location>
        <begin position="85"/>
        <end position="104"/>
    </location>
</feature>
<dbReference type="RefSeq" id="WP_099011368.1">
    <property type="nucleotide sequence ID" value="NZ_CP077154.1"/>
</dbReference>
<gene>
    <name evidence="2" type="ORF">CBG52_07340</name>
</gene>
<name>A0A2C6BNA8_FUSNP</name>
<accession>A0A2C6BNA8</accession>
<feature type="transmembrane region" description="Helical" evidence="1">
    <location>
        <begin position="257"/>
        <end position="279"/>
    </location>
</feature>
<feature type="transmembrane region" description="Helical" evidence="1">
    <location>
        <begin position="145"/>
        <end position="163"/>
    </location>
</feature>
<organism evidence="2 3">
    <name type="scientific">Fusobacterium nucleatum subsp. polymorphum</name>
    <name type="common">Fusobacterium polymorphum</name>
    <dbReference type="NCBI Taxonomy" id="76857"/>
    <lineage>
        <taxon>Bacteria</taxon>
        <taxon>Fusobacteriati</taxon>
        <taxon>Fusobacteriota</taxon>
        <taxon>Fusobacteriia</taxon>
        <taxon>Fusobacteriales</taxon>
        <taxon>Fusobacteriaceae</taxon>
        <taxon>Fusobacterium</taxon>
    </lineage>
</organism>
<feature type="transmembrane region" description="Helical" evidence="1">
    <location>
        <begin position="233"/>
        <end position="251"/>
    </location>
</feature>
<protein>
    <submittedName>
        <fullName evidence="2">Uncharacterized protein</fullName>
    </submittedName>
</protein>
<keyword evidence="1" id="KW-0812">Transmembrane</keyword>
<dbReference type="AlphaFoldDB" id="A0A2C6BNA8"/>
<feature type="transmembrane region" description="Helical" evidence="1">
    <location>
        <begin position="116"/>
        <end position="139"/>
    </location>
</feature>
<reference evidence="2 3" key="1">
    <citation type="submission" date="2017-06" db="EMBL/GenBank/DDBJ databases">
        <title>Draft genome sequence of Fusobacterium nucleatum subsp. polymorphum KCOM 1267 (=ChDC F290).</title>
        <authorList>
            <person name="Kook J.-K."/>
            <person name="Park S.-N."/>
            <person name="Lim Y.K."/>
            <person name="Roh H."/>
        </authorList>
    </citation>
    <scope>NUCLEOTIDE SEQUENCE [LARGE SCALE GENOMIC DNA]</scope>
    <source>
        <strain evidence="3">KCOM 1267(ChDC F290)</strain>
    </source>
</reference>
<keyword evidence="1" id="KW-1133">Transmembrane helix</keyword>
<comment type="caution">
    <text evidence="2">The sequence shown here is derived from an EMBL/GenBank/DDBJ whole genome shotgun (WGS) entry which is preliminary data.</text>
</comment>
<keyword evidence="1" id="KW-0472">Membrane</keyword>
<dbReference type="Proteomes" id="UP000221504">
    <property type="component" value="Unassembled WGS sequence"/>
</dbReference>
<dbReference type="EMBL" id="NIRM01000002">
    <property type="protein sequence ID" value="PHI08006.1"/>
    <property type="molecule type" value="Genomic_DNA"/>
</dbReference>
<feature type="transmembrane region" description="Helical" evidence="1">
    <location>
        <begin position="32"/>
        <end position="54"/>
    </location>
</feature>
<proteinExistence type="predicted"/>
<sequence>MDFKMFFENYEKEIKNINFKIPWKLIPTHRKIIIMIYIVELISIVTLTILDYLYKSRYSSILINNMFNFNIMGLIKKFYEIKISVILIKKIIRVILISVQFLIIISLKKGNIKKRLLIGAVANFIIFLIEVIYGCFFPLLLEKFIYTYIYLEFFIWSIIFIWVENTEENKKVMNYYTQKNSYKRKKILINLLDKYKIGINDKNNLKFIITIKNRRVLSNFTFFITKIKEIFKMNWIPVSSILMIILNLKITEYYKEYGLMPFIFLFIIFIYVSISIYSIKTLFSKQDYFTEDLEEIIIFNNFFTRIFEKKSKENYS</sequence>
<evidence type="ECO:0000313" key="2">
    <source>
        <dbReference type="EMBL" id="PHI08006.1"/>
    </source>
</evidence>